<dbReference type="GO" id="GO:0008963">
    <property type="term" value="F:phospho-N-acetylmuramoyl-pentapeptide-transferase activity"/>
    <property type="evidence" value="ECO:0007669"/>
    <property type="project" value="UniProtKB-UniRule"/>
</dbReference>
<feature type="transmembrane region" description="Helical" evidence="7">
    <location>
        <begin position="222"/>
        <end position="243"/>
    </location>
</feature>
<dbReference type="HAMAP" id="MF_00038">
    <property type="entry name" value="MraY"/>
    <property type="match status" value="1"/>
</dbReference>
<keyword evidence="7" id="KW-0961">Cell wall biogenesis/degradation</keyword>
<dbReference type="GO" id="GO:0051301">
    <property type="term" value="P:cell division"/>
    <property type="evidence" value="ECO:0007669"/>
    <property type="project" value="UniProtKB-KW"/>
</dbReference>
<evidence type="ECO:0000313" key="11">
    <source>
        <dbReference type="Proteomes" id="UP000234384"/>
    </source>
</evidence>
<evidence type="ECO:0000256" key="9">
    <source>
        <dbReference type="PIRSR" id="PIRSR600715-1"/>
    </source>
</evidence>
<evidence type="ECO:0000256" key="2">
    <source>
        <dbReference type="ARBA" id="ARBA00005583"/>
    </source>
</evidence>
<dbReference type="NCBIfam" id="TIGR00445">
    <property type="entry name" value="mraY"/>
    <property type="match status" value="1"/>
</dbReference>
<dbReference type="GO" id="GO:0005886">
    <property type="term" value="C:plasma membrane"/>
    <property type="evidence" value="ECO:0007669"/>
    <property type="project" value="UniProtKB-SubCell"/>
</dbReference>
<keyword evidence="7" id="KW-0133">Cell shape</keyword>
<keyword evidence="5 7" id="KW-1133">Transmembrane helix</keyword>
<evidence type="ECO:0000256" key="7">
    <source>
        <dbReference type="HAMAP-Rule" id="MF_00038"/>
    </source>
</evidence>
<feature type="transmembrane region" description="Helical" evidence="7">
    <location>
        <begin position="137"/>
        <end position="158"/>
    </location>
</feature>
<sequence>MKDLIPVISSAFLSLIFVPFFIKLFMNKKIGQVTREEGPSWHEVKTGTPTMGGTVFILVSLVLSLIFAVLSRYFDGSFWMVWLALLLFGGIGFIDDFIAVFHQKNEGLTARQKFLAQIAFSGIIALIGWLTQQLITIPLFAFNIQNYFLITIFMFVWITGFSNAVNLTDGLDGLATGLNIIAYLTYYFIAKSHGYFDIALICLIVVGALSGFLIYNVKPAKIFMGDVGSLALGAGLAVISIVLNKPWSLLLIGLVFVLETLSVIIQVISFKTTGKRVFKMSPIHHHFEMSGWSELKVVYVFWSVGVICAIISLILFT</sequence>
<feature type="transmembrane region" description="Helical" evidence="7">
    <location>
        <begin position="6"/>
        <end position="26"/>
    </location>
</feature>
<keyword evidence="6 7" id="KW-0472">Membrane</keyword>
<feature type="binding site" evidence="9">
    <location>
        <position position="166"/>
    </location>
    <ligand>
        <name>Mg(2+)</name>
        <dbReference type="ChEBI" id="CHEBI:18420"/>
    </ligand>
</feature>
<accession>A0A2I1JZ70</accession>
<evidence type="ECO:0000256" key="6">
    <source>
        <dbReference type="ARBA" id="ARBA00023136"/>
    </source>
</evidence>
<comment type="caution">
    <text evidence="10">The sequence shown here is derived from an EMBL/GenBank/DDBJ whole genome shotgun (WGS) entry which is preliminary data.</text>
</comment>
<evidence type="ECO:0000256" key="3">
    <source>
        <dbReference type="ARBA" id="ARBA00022679"/>
    </source>
</evidence>
<dbReference type="UniPathway" id="UPA00219"/>
<proteinExistence type="inferred from homology"/>
<dbReference type="RefSeq" id="WP_101954345.1">
    <property type="nucleotide sequence ID" value="NZ_PKHE01000012.1"/>
</dbReference>
<feature type="transmembrane region" description="Helical" evidence="7">
    <location>
        <begin position="170"/>
        <end position="189"/>
    </location>
</feature>
<feature type="transmembrane region" description="Helical" evidence="7">
    <location>
        <begin position="195"/>
        <end position="215"/>
    </location>
</feature>
<protein>
    <recommendedName>
        <fullName evidence="7 8">Phospho-N-acetylmuramoyl-pentapeptide-transferase</fullName>
        <ecNumber evidence="7 8">2.7.8.13</ecNumber>
    </recommendedName>
    <alternativeName>
        <fullName evidence="7">UDP-MurNAc-pentapeptide phosphotransferase</fullName>
    </alternativeName>
</protein>
<keyword evidence="4 7" id="KW-0812">Transmembrane</keyword>
<evidence type="ECO:0000256" key="8">
    <source>
        <dbReference type="NCBIfam" id="TIGR00445"/>
    </source>
</evidence>
<comment type="similarity">
    <text evidence="2 7">Belongs to the glycosyltransferase 4 family. MraY subfamily.</text>
</comment>
<feature type="transmembrane region" description="Helical" evidence="7">
    <location>
        <begin position="114"/>
        <end position="131"/>
    </location>
</feature>
<evidence type="ECO:0000256" key="5">
    <source>
        <dbReference type="ARBA" id="ARBA00022989"/>
    </source>
</evidence>
<keyword evidence="7" id="KW-0131">Cell cycle</keyword>
<name>A0A2I1JZ70_9LACT</name>
<keyword evidence="7 9" id="KW-0460">Magnesium</keyword>
<keyword evidence="7 9" id="KW-0479">Metal-binding</keyword>
<dbReference type="EC" id="2.7.8.13" evidence="7 8"/>
<keyword evidence="7" id="KW-0573">Peptidoglycan synthesis</keyword>
<dbReference type="AlphaFoldDB" id="A0A2I1JZ70"/>
<feature type="transmembrane region" description="Helical" evidence="7">
    <location>
        <begin position="297"/>
        <end position="316"/>
    </location>
</feature>
<dbReference type="GO" id="GO:0071555">
    <property type="term" value="P:cell wall organization"/>
    <property type="evidence" value="ECO:0007669"/>
    <property type="project" value="UniProtKB-KW"/>
</dbReference>
<organism evidence="10 11">
    <name type="scientific">Falseniella ignava</name>
    <dbReference type="NCBI Taxonomy" id="137730"/>
    <lineage>
        <taxon>Bacteria</taxon>
        <taxon>Bacillati</taxon>
        <taxon>Bacillota</taxon>
        <taxon>Bacilli</taxon>
        <taxon>Lactobacillales</taxon>
        <taxon>Aerococcaceae</taxon>
        <taxon>Falseniella</taxon>
    </lineage>
</organism>
<reference evidence="10 11" key="1">
    <citation type="submission" date="2017-12" db="EMBL/GenBank/DDBJ databases">
        <title>Phylogenetic diversity of female urinary microbiome.</title>
        <authorList>
            <person name="Thomas-White K."/>
            <person name="Wolfe A.J."/>
        </authorList>
    </citation>
    <scope>NUCLEOTIDE SEQUENCE [LARGE SCALE GENOMIC DNA]</scope>
    <source>
        <strain evidence="10 11">UMB0898</strain>
    </source>
</reference>
<comment type="cofactor">
    <cofactor evidence="7 9">
        <name>Mg(2+)</name>
        <dbReference type="ChEBI" id="CHEBI:18420"/>
    </cofactor>
</comment>
<dbReference type="GO" id="GO:0009252">
    <property type="term" value="P:peptidoglycan biosynthetic process"/>
    <property type="evidence" value="ECO:0007669"/>
    <property type="project" value="UniProtKB-UniRule"/>
</dbReference>
<dbReference type="OrthoDB" id="9805475at2"/>
<evidence type="ECO:0000256" key="1">
    <source>
        <dbReference type="ARBA" id="ARBA00004141"/>
    </source>
</evidence>
<dbReference type="PROSITE" id="PS01348">
    <property type="entry name" value="MRAY_2"/>
    <property type="match status" value="1"/>
</dbReference>
<keyword evidence="3 7" id="KW-0808">Transferase</keyword>
<comment type="catalytic activity">
    <reaction evidence="7">
        <text>UDP-N-acetyl-alpha-D-muramoyl-L-alanyl-gamma-D-glutamyl-L-lysyl-D-alanyl-D-alanine + di-trans,octa-cis-undecaprenyl phosphate = Mur2Ac(oyl-L-Ala-gamma-D-Glu-L-Lys-D-Ala-D-Ala)-di-trans,octa-cis-undecaprenyl diphosphate + UMP</text>
        <dbReference type="Rhea" id="RHEA:21920"/>
        <dbReference type="ChEBI" id="CHEBI:57865"/>
        <dbReference type="ChEBI" id="CHEBI:60032"/>
        <dbReference type="ChEBI" id="CHEBI:60392"/>
        <dbReference type="ChEBI" id="CHEBI:70758"/>
        <dbReference type="EC" id="2.7.8.13"/>
    </reaction>
</comment>
<feature type="transmembrane region" description="Helical" evidence="7">
    <location>
        <begin position="80"/>
        <end position="102"/>
    </location>
</feature>
<evidence type="ECO:0000256" key="4">
    <source>
        <dbReference type="ARBA" id="ARBA00022692"/>
    </source>
</evidence>
<keyword evidence="7" id="KW-1003">Cell membrane</keyword>
<comment type="pathway">
    <text evidence="7">Cell wall biogenesis; peptidoglycan biosynthesis.</text>
</comment>
<dbReference type="Proteomes" id="UP000234384">
    <property type="component" value="Unassembled WGS sequence"/>
</dbReference>
<dbReference type="GO" id="GO:0008360">
    <property type="term" value="P:regulation of cell shape"/>
    <property type="evidence" value="ECO:0007669"/>
    <property type="project" value="UniProtKB-KW"/>
</dbReference>
<dbReference type="GO" id="GO:0046872">
    <property type="term" value="F:metal ion binding"/>
    <property type="evidence" value="ECO:0007669"/>
    <property type="project" value="UniProtKB-KW"/>
</dbReference>
<feature type="transmembrane region" description="Helical" evidence="7">
    <location>
        <begin position="55"/>
        <end position="74"/>
    </location>
</feature>
<dbReference type="CDD" id="cd06852">
    <property type="entry name" value="GT_MraY"/>
    <property type="match status" value="1"/>
</dbReference>
<dbReference type="PANTHER" id="PTHR22926">
    <property type="entry name" value="PHOSPHO-N-ACETYLMURAMOYL-PENTAPEPTIDE-TRANSFERASE"/>
    <property type="match status" value="1"/>
</dbReference>
<gene>
    <name evidence="7" type="primary">mraY</name>
    <name evidence="10" type="ORF">CYJ57_05190</name>
</gene>
<dbReference type="InterPro" id="IPR000715">
    <property type="entry name" value="Glycosyl_transferase_4"/>
</dbReference>
<feature type="binding site" evidence="9">
    <location>
        <position position="226"/>
    </location>
    <ligand>
        <name>Mg(2+)</name>
        <dbReference type="ChEBI" id="CHEBI:18420"/>
    </ligand>
</feature>
<dbReference type="InterPro" id="IPR018480">
    <property type="entry name" value="PNAcMuramoyl-5peptid_Trfase_CS"/>
</dbReference>
<evidence type="ECO:0000313" key="10">
    <source>
        <dbReference type="EMBL" id="PKY88615.1"/>
    </source>
</evidence>
<dbReference type="Pfam" id="PF00953">
    <property type="entry name" value="Glycos_transf_4"/>
    <property type="match status" value="1"/>
</dbReference>
<comment type="function">
    <text evidence="7">Catalyzes the initial step of the lipid cycle reactions in the biosynthesis of the cell wall peptidoglycan: transfers peptidoglycan precursor phospho-MurNAc-pentapeptide from UDP-MurNAc-pentapeptide onto the lipid carrier undecaprenyl phosphate, yielding undecaprenyl-pyrophosphoryl-MurNAc-pentapeptide, known as lipid I.</text>
</comment>
<dbReference type="InterPro" id="IPR003524">
    <property type="entry name" value="PNAcMuramoyl-5peptid_Trfase"/>
</dbReference>
<dbReference type="EMBL" id="PKHE01000012">
    <property type="protein sequence ID" value="PKY88615.1"/>
    <property type="molecule type" value="Genomic_DNA"/>
</dbReference>
<comment type="subcellular location">
    <subcellularLocation>
        <location evidence="7">Cell membrane</location>
        <topology evidence="7">Multi-pass membrane protein</topology>
    </subcellularLocation>
    <subcellularLocation>
        <location evidence="1">Membrane</location>
        <topology evidence="1">Multi-pass membrane protein</topology>
    </subcellularLocation>
</comment>
<keyword evidence="7" id="KW-0132">Cell division</keyword>
<dbReference type="PANTHER" id="PTHR22926:SF5">
    <property type="entry name" value="PHOSPHO-N-ACETYLMURAMOYL-PENTAPEPTIDE-TRANSFERASE HOMOLOG"/>
    <property type="match status" value="1"/>
</dbReference>
<feature type="transmembrane region" description="Helical" evidence="7">
    <location>
        <begin position="249"/>
        <end position="270"/>
    </location>
</feature>